<feature type="compositionally biased region" description="Low complexity" evidence="1">
    <location>
        <begin position="122"/>
        <end position="134"/>
    </location>
</feature>
<sequence>MEDSFEAPKGSLSQRSPLPLPNNHRSTVPSYSLRSPASDIPININNQQTSVSIPVSLDARGKASNPTKNTVASMAAMTGPLTAHDEGDSHSTNDNATQQTAPKCNNPLDLNFKETGSGFAKSTSSTPSEHSSGSDAAFYCSVGSPSEEDVSSTSLCRTREAEPATSMPVRVPTSASAPDVFDGSVVEGEVETRERRGMKVIAQQTSEKTPMFLKRLLNRNKSKRDSKGGV</sequence>
<comment type="caution">
    <text evidence="2">The sequence shown here is derived from an EMBL/GenBank/DDBJ whole genome shotgun (WGS) entry which is preliminary data.</text>
</comment>
<evidence type="ECO:0000256" key="1">
    <source>
        <dbReference type="SAM" id="MobiDB-lite"/>
    </source>
</evidence>
<protein>
    <submittedName>
        <fullName evidence="2">Uncharacterized protein</fullName>
    </submittedName>
</protein>
<accession>A0A9X0ANN3</accession>
<feature type="region of interest" description="Disordered" evidence="1">
    <location>
        <begin position="76"/>
        <end position="183"/>
    </location>
</feature>
<evidence type="ECO:0000313" key="2">
    <source>
        <dbReference type="EMBL" id="KAJ8066125.1"/>
    </source>
</evidence>
<feature type="region of interest" description="Disordered" evidence="1">
    <location>
        <begin position="1"/>
        <end position="46"/>
    </location>
</feature>
<name>A0A9X0ANN3_9HELO</name>
<dbReference type="EMBL" id="JAPEIS010000005">
    <property type="protein sequence ID" value="KAJ8066125.1"/>
    <property type="molecule type" value="Genomic_DNA"/>
</dbReference>
<gene>
    <name evidence="2" type="ORF">OCU04_005216</name>
</gene>
<organism evidence="2 3">
    <name type="scientific">Sclerotinia nivalis</name>
    <dbReference type="NCBI Taxonomy" id="352851"/>
    <lineage>
        <taxon>Eukaryota</taxon>
        <taxon>Fungi</taxon>
        <taxon>Dikarya</taxon>
        <taxon>Ascomycota</taxon>
        <taxon>Pezizomycotina</taxon>
        <taxon>Leotiomycetes</taxon>
        <taxon>Helotiales</taxon>
        <taxon>Sclerotiniaceae</taxon>
        <taxon>Sclerotinia</taxon>
    </lineage>
</organism>
<reference evidence="2" key="1">
    <citation type="submission" date="2022-11" db="EMBL/GenBank/DDBJ databases">
        <title>Genome Resource of Sclerotinia nivalis Strain SnTB1, a Plant Pathogen Isolated from American Ginseng.</title>
        <authorList>
            <person name="Fan S."/>
        </authorList>
    </citation>
    <scope>NUCLEOTIDE SEQUENCE</scope>
    <source>
        <strain evidence="2">SnTB1</strain>
    </source>
</reference>
<dbReference type="AlphaFoldDB" id="A0A9X0ANN3"/>
<feature type="compositionally biased region" description="Polar residues" evidence="1">
    <location>
        <begin position="92"/>
        <end position="103"/>
    </location>
</feature>
<dbReference type="OrthoDB" id="3557502at2759"/>
<feature type="compositionally biased region" description="Polar residues" evidence="1">
    <location>
        <begin position="23"/>
        <end position="35"/>
    </location>
</feature>
<keyword evidence="3" id="KW-1185">Reference proteome</keyword>
<feature type="region of interest" description="Disordered" evidence="1">
    <location>
        <begin position="204"/>
        <end position="230"/>
    </location>
</feature>
<dbReference type="Proteomes" id="UP001152300">
    <property type="component" value="Unassembled WGS sequence"/>
</dbReference>
<proteinExistence type="predicted"/>
<evidence type="ECO:0000313" key="3">
    <source>
        <dbReference type="Proteomes" id="UP001152300"/>
    </source>
</evidence>